<feature type="signal peptide" evidence="1">
    <location>
        <begin position="1"/>
        <end position="25"/>
    </location>
</feature>
<dbReference type="AlphaFoldDB" id="A0A386Z919"/>
<evidence type="ECO:0000313" key="2">
    <source>
        <dbReference type="EMBL" id="AYF73594.1"/>
    </source>
</evidence>
<protein>
    <submittedName>
        <fullName evidence="2">Uncharacterized protein</fullName>
    </submittedName>
</protein>
<evidence type="ECO:0000313" key="3">
    <source>
        <dbReference type="Proteomes" id="UP000267164"/>
    </source>
</evidence>
<accession>A0A386Z919</accession>
<dbReference type="EMBL" id="CP032568">
    <property type="protein sequence ID" value="AYF73594.1"/>
    <property type="molecule type" value="Genomic_DNA"/>
</dbReference>
<keyword evidence="3" id="KW-1185">Reference proteome</keyword>
<keyword evidence="1" id="KW-0732">Signal</keyword>
<name>A0A386Z919_9NOCA</name>
<dbReference type="Proteomes" id="UP000267164">
    <property type="component" value="Chromosome"/>
</dbReference>
<reference evidence="2 3" key="1">
    <citation type="submission" date="2018-09" db="EMBL/GenBank/DDBJ databases">
        <title>Nocardia yunnanensis sp. nov., an actinomycete isolated from a soil sample.</title>
        <authorList>
            <person name="Zhang J."/>
        </authorList>
    </citation>
    <scope>NUCLEOTIDE SEQUENCE [LARGE SCALE GENOMIC DNA]</scope>
    <source>
        <strain evidence="2 3">CFHS0054</strain>
    </source>
</reference>
<feature type="chain" id="PRO_5017257874" evidence="1">
    <location>
        <begin position="26"/>
        <end position="89"/>
    </location>
</feature>
<evidence type="ECO:0000256" key="1">
    <source>
        <dbReference type="SAM" id="SignalP"/>
    </source>
</evidence>
<proteinExistence type="predicted"/>
<gene>
    <name evidence="2" type="ORF">D7D52_06715</name>
</gene>
<dbReference type="KEGG" id="nyu:D7D52_06715"/>
<sequence>MLTKALAATALSTALIGMAATPATATPVTPAAPAQSIADSIADSGSASGSAQLLKVPLSLLYVLLCGMWASPSPNPNPLCNTPNSGSAN</sequence>
<organism evidence="2 3">
    <name type="scientific">Nocardia yunnanensis</name>
    <dbReference type="NCBI Taxonomy" id="2382165"/>
    <lineage>
        <taxon>Bacteria</taxon>
        <taxon>Bacillati</taxon>
        <taxon>Actinomycetota</taxon>
        <taxon>Actinomycetes</taxon>
        <taxon>Mycobacteriales</taxon>
        <taxon>Nocardiaceae</taxon>
        <taxon>Nocardia</taxon>
    </lineage>
</organism>